<dbReference type="InParanoid" id="A0A1B6QLE1"/>
<protein>
    <submittedName>
        <fullName evidence="1">Uncharacterized protein</fullName>
    </submittedName>
</protein>
<reference evidence="1 2" key="1">
    <citation type="journal article" date="2009" name="Nature">
        <title>The Sorghum bicolor genome and the diversification of grasses.</title>
        <authorList>
            <person name="Paterson A.H."/>
            <person name="Bowers J.E."/>
            <person name="Bruggmann R."/>
            <person name="Dubchak I."/>
            <person name="Grimwood J."/>
            <person name="Gundlach H."/>
            <person name="Haberer G."/>
            <person name="Hellsten U."/>
            <person name="Mitros T."/>
            <person name="Poliakov A."/>
            <person name="Schmutz J."/>
            <person name="Spannagl M."/>
            <person name="Tang H."/>
            <person name="Wang X."/>
            <person name="Wicker T."/>
            <person name="Bharti A.K."/>
            <person name="Chapman J."/>
            <person name="Feltus F.A."/>
            <person name="Gowik U."/>
            <person name="Grigoriev I.V."/>
            <person name="Lyons E."/>
            <person name="Maher C.A."/>
            <person name="Martis M."/>
            <person name="Narechania A."/>
            <person name="Otillar R.P."/>
            <person name="Penning B.W."/>
            <person name="Salamov A.A."/>
            <person name="Wang Y."/>
            <person name="Zhang L."/>
            <person name="Carpita N.C."/>
            <person name="Freeling M."/>
            <person name="Gingle A.R."/>
            <person name="Hash C.T."/>
            <person name="Keller B."/>
            <person name="Klein P."/>
            <person name="Kresovich S."/>
            <person name="McCann M.C."/>
            <person name="Ming R."/>
            <person name="Peterson D.G."/>
            <person name="Mehboob-ur-Rahman"/>
            <person name="Ware D."/>
            <person name="Westhoff P."/>
            <person name="Mayer K.F."/>
            <person name="Messing J."/>
            <person name="Rokhsar D.S."/>
        </authorList>
    </citation>
    <scope>NUCLEOTIDE SEQUENCE [LARGE SCALE GENOMIC DNA]</scope>
    <source>
        <strain evidence="2">cv. BTx623</strain>
    </source>
</reference>
<dbReference type="EMBL" id="CM000760">
    <property type="protein sequence ID" value="KXG38717.1"/>
    <property type="molecule type" value="Genomic_DNA"/>
</dbReference>
<name>A0A1B6QLE1_SORBI</name>
<proteinExistence type="predicted"/>
<sequence length="68" mass="7631">MPDRTKSVATRGYIPLTDADLARGVTKSRATLQVLMRRFAFGLRLHHVLALLQGTLESWRGILVWDPG</sequence>
<gene>
    <name evidence="1" type="ORF">SORBI_3001G270500</name>
</gene>
<accession>A0A1B6QLE1</accession>
<evidence type="ECO:0000313" key="2">
    <source>
        <dbReference type="Proteomes" id="UP000000768"/>
    </source>
</evidence>
<dbReference type="AlphaFoldDB" id="A0A1B6QLE1"/>
<organism evidence="1 2">
    <name type="scientific">Sorghum bicolor</name>
    <name type="common">Sorghum</name>
    <name type="synonym">Sorghum vulgare</name>
    <dbReference type="NCBI Taxonomy" id="4558"/>
    <lineage>
        <taxon>Eukaryota</taxon>
        <taxon>Viridiplantae</taxon>
        <taxon>Streptophyta</taxon>
        <taxon>Embryophyta</taxon>
        <taxon>Tracheophyta</taxon>
        <taxon>Spermatophyta</taxon>
        <taxon>Magnoliopsida</taxon>
        <taxon>Liliopsida</taxon>
        <taxon>Poales</taxon>
        <taxon>Poaceae</taxon>
        <taxon>PACMAD clade</taxon>
        <taxon>Panicoideae</taxon>
        <taxon>Andropogonodae</taxon>
        <taxon>Andropogoneae</taxon>
        <taxon>Sorghinae</taxon>
        <taxon>Sorghum</taxon>
    </lineage>
</organism>
<keyword evidence="2" id="KW-1185">Reference proteome</keyword>
<dbReference type="Proteomes" id="UP000000768">
    <property type="component" value="Chromosome 1"/>
</dbReference>
<evidence type="ECO:0000313" key="1">
    <source>
        <dbReference type="EMBL" id="KXG38717.1"/>
    </source>
</evidence>
<dbReference type="Gramene" id="KXG38717">
    <property type="protein sequence ID" value="KXG38717"/>
    <property type="gene ID" value="SORBI_3001G270500"/>
</dbReference>
<reference evidence="2" key="2">
    <citation type="journal article" date="2018" name="Plant J.">
        <title>The Sorghum bicolor reference genome: improved assembly, gene annotations, a transcriptome atlas, and signatures of genome organization.</title>
        <authorList>
            <person name="McCormick R.F."/>
            <person name="Truong S.K."/>
            <person name="Sreedasyam A."/>
            <person name="Jenkins J."/>
            <person name="Shu S."/>
            <person name="Sims D."/>
            <person name="Kennedy M."/>
            <person name="Amirebrahimi M."/>
            <person name="Weers B.D."/>
            <person name="McKinley B."/>
            <person name="Mattison A."/>
            <person name="Morishige D.T."/>
            <person name="Grimwood J."/>
            <person name="Schmutz J."/>
            <person name="Mullet J.E."/>
        </authorList>
    </citation>
    <scope>NUCLEOTIDE SEQUENCE [LARGE SCALE GENOMIC DNA]</scope>
    <source>
        <strain evidence="2">cv. BTx623</strain>
    </source>
</reference>